<dbReference type="InterPro" id="IPR002937">
    <property type="entry name" value="Amino_oxidase"/>
</dbReference>
<dbReference type="InterPro" id="IPR050281">
    <property type="entry name" value="Flavin_monoamine_oxidase"/>
</dbReference>
<comment type="caution">
    <text evidence="11">The sequence shown here is derived from an EMBL/GenBank/DDBJ whole genome shotgun (WGS) entry which is preliminary data.</text>
</comment>
<dbReference type="Proteomes" id="UP001499959">
    <property type="component" value="Unassembled WGS sequence"/>
</dbReference>
<proteinExistence type="inferred from homology"/>
<keyword evidence="12" id="KW-1185">Reference proteome</keyword>
<evidence type="ECO:0000256" key="2">
    <source>
        <dbReference type="ARBA" id="ARBA00004814"/>
    </source>
</evidence>
<comment type="cofactor">
    <cofactor evidence="1">
        <name>FAD</name>
        <dbReference type="ChEBI" id="CHEBI:57692"/>
    </cofactor>
</comment>
<keyword evidence="7" id="KW-0073">Auxin biosynthesis</keyword>
<dbReference type="Gene3D" id="1.10.405.10">
    <property type="entry name" value="Guanine Nucleotide Dissociation Inhibitor, domain 1"/>
    <property type="match status" value="1"/>
</dbReference>
<dbReference type="InterPro" id="IPR006311">
    <property type="entry name" value="TAT_signal"/>
</dbReference>
<evidence type="ECO:0000256" key="4">
    <source>
        <dbReference type="ARBA" id="ARBA00012535"/>
    </source>
</evidence>
<evidence type="ECO:0000313" key="11">
    <source>
        <dbReference type="EMBL" id="GAA4802091.1"/>
    </source>
</evidence>
<dbReference type="InterPro" id="IPR036188">
    <property type="entry name" value="FAD/NAD-bd_sf"/>
</dbReference>
<dbReference type="PANTHER" id="PTHR10742:SF410">
    <property type="entry name" value="LYSINE-SPECIFIC HISTONE DEMETHYLASE 2"/>
    <property type="match status" value="1"/>
</dbReference>
<sequence length="559" mass="59638">MMTRLQRVARLAAQCETTGQSAQEAIEVEAARRGAIAQDGVRDAGRRRFTQGAMAAAVTAAAGAGSMSPVAMAGMARLRRAMTGSGSGIAVVGAGLAGLSCAFELARNGVNAKVFEASGRVGGRCFSLRGHFPGQVAERGAEFIGNSHHTMLGYARAFGLQLEDASMLPGASYYHFDGRTYSEAQVVEEYRAFSASMQQDLAAIGSPTADRHSEADALFDLMSLDDYLQLNGAGGLLRKVIGAAYSAEYGAGIDELSSISFLRFLHGDRRGKFAQVGAGNAIPGGEGFHVVDGNDRIATELAARLPTPVQVGHKLVAMRKLADGRVRLTFDLGGRTLQTDHDAVVLALPFSVLRDVKLDPSLELPAWKRYAIKYAAMGDNAKLMVGFNQPYWYIQHGTNGNGFSDRSRLQSTWETNAFNGNENRAVLTSHLGGEAARALDARNVQADANVFLDQLEIALPGAKRAAMRNAKGEVVAFSQNWSRNPLSKGAYSCQRPGYFTTIAHNEAKAVGNVLFAGEHTSSFYEWQGFMEGAALSGLRAAAETLALSRTGLGRLRAML</sequence>
<keyword evidence="9" id="KW-1133">Transmembrane helix</keyword>
<keyword evidence="6" id="KW-0560">Oxidoreductase</keyword>
<dbReference type="SUPFAM" id="SSF54373">
    <property type="entry name" value="FAD-linked reductases, C-terminal domain"/>
    <property type="match status" value="1"/>
</dbReference>
<comment type="catalytic activity">
    <reaction evidence="8">
        <text>L-tryptophan + O2 = indole-3-acetamide + CO2 + H2O</text>
        <dbReference type="Rhea" id="RHEA:16165"/>
        <dbReference type="ChEBI" id="CHEBI:15377"/>
        <dbReference type="ChEBI" id="CHEBI:15379"/>
        <dbReference type="ChEBI" id="CHEBI:16031"/>
        <dbReference type="ChEBI" id="CHEBI:16526"/>
        <dbReference type="ChEBI" id="CHEBI:57912"/>
        <dbReference type="EC" id="1.13.12.3"/>
    </reaction>
</comment>
<dbReference type="InterPro" id="IPR001613">
    <property type="entry name" value="Flavin_amine_oxidase"/>
</dbReference>
<comment type="similarity">
    <text evidence="3">Belongs to the tryptophan 2-monooxygenase family.</text>
</comment>
<dbReference type="Gene3D" id="3.90.660.10">
    <property type="match status" value="1"/>
</dbReference>
<protein>
    <recommendedName>
        <fullName evidence="5">Tryptophan 2-monooxygenase</fullName>
        <ecNumber evidence="4">1.13.12.3</ecNumber>
    </recommendedName>
</protein>
<keyword evidence="9" id="KW-0812">Transmembrane</keyword>
<dbReference type="PROSITE" id="PS51318">
    <property type="entry name" value="TAT"/>
    <property type="match status" value="1"/>
</dbReference>
<accession>A0ABP9BYU3</accession>
<dbReference type="EMBL" id="BAABJE010000017">
    <property type="protein sequence ID" value="GAA4802091.1"/>
    <property type="molecule type" value="Genomic_DNA"/>
</dbReference>
<evidence type="ECO:0000259" key="10">
    <source>
        <dbReference type="Pfam" id="PF01593"/>
    </source>
</evidence>
<evidence type="ECO:0000256" key="5">
    <source>
        <dbReference type="ARBA" id="ARBA00017871"/>
    </source>
</evidence>
<reference evidence="12" key="1">
    <citation type="journal article" date="2019" name="Int. J. Syst. Evol. Microbiol.">
        <title>The Global Catalogue of Microorganisms (GCM) 10K type strain sequencing project: providing services to taxonomists for standard genome sequencing and annotation.</title>
        <authorList>
            <consortium name="The Broad Institute Genomics Platform"/>
            <consortium name="The Broad Institute Genome Sequencing Center for Infectious Disease"/>
            <person name="Wu L."/>
            <person name="Ma J."/>
        </authorList>
    </citation>
    <scope>NUCLEOTIDE SEQUENCE [LARGE SCALE GENOMIC DNA]</scope>
    <source>
        <strain evidence="12">JCM 18204</strain>
    </source>
</reference>
<evidence type="ECO:0000256" key="8">
    <source>
        <dbReference type="ARBA" id="ARBA00047321"/>
    </source>
</evidence>
<gene>
    <name evidence="11" type="ORF">GCM10023307_30920</name>
</gene>
<evidence type="ECO:0000256" key="6">
    <source>
        <dbReference type="ARBA" id="ARBA00023002"/>
    </source>
</evidence>
<name>A0ABP9BYU3_9GAMM</name>
<dbReference type="PRINTS" id="PR00757">
    <property type="entry name" value="AMINEOXDASEF"/>
</dbReference>
<dbReference type="SUPFAM" id="SSF51905">
    <property type="entry name" value="FAD/NAD(P)-binding domain"/>
    <property type="match status" value="1"/>
</dbReference>
<evidence type="ECO:0000256" key="1">
    <source>
        <dbReference type="ARBA" id="ARBA00001974"/>
    </source>
</evidence>
<dbReference type="EC" id="1.13.12.3" evidence="4"/>
<evidence type="ECO:0000256" key="9">
    <source>
        <dbReference type="SAM" id="Phobius"/>
    </source>
</evidence>
<evidence type="ECO:0000256" key="7">
    <source>
        <dbReference type="ARBA" id="ARBA00023070"/>
    </source>
</evidence>
<feature type="transmembrane region" description="Helical" evidence="9">
    <location>
        <begin position="52"/>
        <end position="76"/>
    </location>
</feature>
<organism evidence="11 12">
    <name type="scientific">Lysobacter hankyongensis</name>
    <dbReference type="NCBI Taxonomy" id="1176535"/>
    <lineage>
        <taxon>Bacteria</taxon>
        <taxon>Pseudomonadati</taxon>
        <taxon>Pseudomonadota</taxon>
        <taxon>Gammaproteobacteria</taxon>
        <taxon>Lysobacterales</taxon>
        <taxon>Lysobacteraceae</taxon>
        <taxon>Lysobacter</taxon>
    </lineage>
</organism>
<evidence type="ECO:0000256" key="3">
    <source>
        <dbReference type="ARBA" id="ARBA00005833"/>
    </source>
</evidence>
<comment type="pathway">
    <text evidence="2">Plant hormone metabolism; auxin biosynthesis.</text>
</comment>
<dbReference type="Pfam" id="PF01593">
    <property type="entry name" value="Amino_oxidase"/>
    <property type="match status" value="1"/>
</dbReference>
<keyword evidence="9" id="KW-0472">Membrane</keyword>
<dbReference type="PANTHER" id="PTHR10742">
    <property type="entry name" value="FLAVIN MONOAMINE OXIDASE"/>
    <property type="match status" value="1"/>
</dbReference>
<dbReference type="Gene3D" id="3.50.50.60">
    <property type="entry name" value="FAD/NAD(P)-binding domain"/>
    <property type="match status" value="1"/>
</dbReference>
<feature type="domain" description="Amine oxidase" evidence="10">
    <location>
        <begin position="96"/>
        <end position="543"/>
    </location>
</feature>
<evidence type="ECO:0000313" key="12">
    <source>
        <dbReference type="Proteomes" id="UP001499959"/>
    </source>
</evidence>